<dbReference type="PROSITE" id="PS50835">
    <property type="entry name" value="IG_LIKE"/>
    <property type="match status" value="1"/>
</dbReference>
<protein>
    <recommendedName>
        <fullName evidence="7">Netrin receptor UNC5</fullName>
    </recommendedName>
</protein>
<dbReference type="CDD" id="cd08781">
    <property type="entry name" value="Death_UNC5-like"/>
    <property type="match status" value="1"/>
</dbReference>
<dbReference type="SUPFAM" id="SSF82895">
    <property type="entry name" value="TSP-1 type 1 repeat"/>
    <property type="match status" value="2"/>
</dbReference>
<evidence type="ECO:0000313" key="12">
    <source>
        <dbReference type="EMBL" id="OXA43430.1"/>
    </source>
</evidence>
<keyword evidence="7" id="KW-0217">Developmental protein</keyword>
<evidence type="ECO:0000259" key="10">
    <source>
        <dbReference type="PROSITE" id="PS50835"/>
    </source>
</evidence>
<comment type="similarity">
    <text evidence="2 7">Belongs to the unc-5 family.</text>
</comment>
<dbReference type="InterPro" id="IPR036179">
    <property type="entry name" value="Ig-like_dom_sf"/>
</dbReference>
<comment type="function">
    <text evidence="7">Receptor for netrin required for axon guidance. Mediates axon repulsion of neuronal growth cones in the developing nervous system upon ligand binding.</text>
</comment>
<keyword evidence="3 7" id="KW-0812">Transmembrane</keyword>
<dbReference type="InterPro" id="IPR007110">
    <property type="entry name" value="Ig-like_dom"/>
</dbReference>
<name>A0A226DE75_FOLCA</name>
<dbReference type="PROSITE" id="PS51145">
    <property type="entry name" value="ZU5"/>
    <property type="match status" value="1"/>
</dbReference>
<dbReference type="Pfam" id="PF17217">
    <property type="entry name" value="UPA"/>
    <property type="match status" value="1"/>
</dbReference>
<feature type="region of interest" description="Disordered" evidence="8">
    <location>
        <begin position="426"/>
        <end position="494"/>
    </location>
</feature>
<evidence type="ECO:0000256" key="2">
    <source>
        <dbReference type="ARBA" id="ARBA00009844"/>
    </source>
</evidence>
<dbReference type="GO" id="GO:0008045">
    <property type="term" value="P:motor neuron axon guidance"/>
    <property type="evidence" value="ECO:0007669"/>
    <property type="project" value="TreeGrafter"/>
</dbReference>
<dbReference type="InterPro" id="IPR011029">
    <property type="entry name" value="DEATH-like_dom_sf"/>
</dbReference>
<keyword evidence="5 7" id="KW-0472">Membrane</keyword>
<dbReference type="InterPro" id="IPR013098">
    <property type="entry name" value="Ig_I-set"/>
</dbReference>
<evidence type="ECO:0000259" key="11">
    <source>
        <dbReference type="PROSITE" id="PS51145"/>
    </source>
</evidence>
<dbReference type="InterPro" id="IPR013783">
    <property type="entry name" value="Ig-like_fold"/>
</dbReference>
<dbReference type="InterPro" id="IPR033772">
    <property type="entry name" value="UPA"/>
</dbReference>
<evidence type="ECO:0000256" key="4">
    <source>
        <dbReference type="ARBA" id="ARBA00022989"/>
    </source>
</evidence>
<dbReference type="FunFam" id="2.20.100.10:FF:000002">
    <property type="entry name" value="Unc-5 netrin receptor C"/>
    <property type="match status" value="1"/>
</dbReference>
<dbReference type="Pfam" id="PF00090">
    <property type="entry name" value="TSP_1"/>
    <property type="match status" value="1"/>
</dbReference>
<dbReference type="SMART" id="SM00005">
    <property type="entry name" value="DEATH"/>
    <property type="match status" value="1"/>
</dbReference>
<dbReference type="PROSITE" id="PS50092">
    <property type="entry name" value="TSP1"/>
    <property type="match status" value="2"/>
</dbReference>
<dbReference type="EMBL" id="LNIX01000022">
    <property type="protein sequence ID" value="OXA43430.1"/>
    <property type="molecule type" value="Genomic_DNA"/>
</dbReference>
<proteinExistence type="inferred from homology"/>
<dbReference type="STRING" id="158441.A0A226DE75"/>
<accession>A0A226DE75</accession>
<feature type="domain" description="Ig-like" evidence="10">
    <location>
        <begin position="20"/>
        <end position="109"/>
    </location>
</feature>
<keyword evidence="4 7" id="KW-1133">Transmembrane helix</keyword>
<dbReference type="PANTHER" id="PTHR12582">
    <property type="entry name" value="NETRIN RECEPTOR UNC5"/>
    <property type="match status" value="1"/>
</dbReference>
<dbReference type="Gene3D" id="1.10.533.10">
    <property type="entry name" value="Death Domain, Fas"/>
    <property type="match status" value="1"/>
</dbReference>
<dbReference type="OrthoDB" id="5973910at2759"/>
<comment type="subcellular location">
    <subcellularLocation>
        <location evidence="7">Cell membrane</location>
        <topology evidence="7">Single-pass type I membrane protein</topology>
    </subcellularLocation>
    <subcellularLocation>
        <location evidence="1">Membrane</location>
        <topology evidence="1">Single-pass membrane protein</topology>
    </subcellularLocation>
</comment>
<keyword evidence="6" id="KW-1015">Disulfide bond</keyword>
<dbReference type="PRINTS" id="PR01705">
    <property type="entry name" value="TSP1REPEAT"/>
</dbReference>
<evidence type="ECO:0000256" key="6">
    <source>
        <dbReference type="ARBA" id="ARBA00023157"/>
    </source>
</evidence>
<dbReference type="SUPFAM" id="SSF48726">
    <property type="entry name" value="Immunoglobulin"/>
    <property type="match status" value="1"/>
</dbReference>
<dbReference type="SMART" id="SM00209">
    <property type="entry name" value="TSP1"/>
    <property type="match status" value="2"/>
</dbReference>
<dbReference type="AlphaFoldDB" id="A0A226DE75"/>
<evidence type="ECO:0000256" key="7">
    <source>
        <dbReference type="RuleBase" id="RU367033"/>
    </source>
</evidence>
<dbReference type="FunFam" id="2.20.100.10:FF:000001">
    <property type="entry name" value="semaphorin-5A isoform X1"/>
    <property type="match status" value="1"/>
</dbReference>
<dbReference type="InterPro" id="IPR000906">
    <property type="entry name" value="ZU5_dom"/>
</dbReference>
<evidence type="ECO:0000256" key="5">
    <source>
        <dbReference type="ARBA" id="ARBA00023136"/>
    </source>
</evidence>
<evidence type="ECO:0000259" key="9">
    <source>
        <dbReference type="PROSITE" id="PS50017"/>
    </source>
</evidence>
<dbReference type="GO" id="GO:0005886">
    <property type="term" value="C:plasma membrane"/>
    <property type="evidence" value="ECO:0007669"/>
    <property type="project" value="UniProtKB-SubCell"/>
</dbReference>
<feature type="compositionally biased region" description="Low complexity" evidence="8">
    <location>
        <begin position="444"/>
        <end position="463"/>
    </location>
</feature>
<evidence type="ECO:0000256" key="1">
    <source>
        <dbReference type="ARBA" id="ARBA00004167"/>
    </source>
</evidence>
<feature type="compositionally biased region" description="Low complexity" evidence="8">
    <location>
        <begin position="858"/>
        <end position="868"/>
    </location>
</feature>
<reference evidence="12 13" key="1">
    <citation type="submission" date="2015-12" db="EMBL/GenBank/DDBJ databases">
        <title>The genome of Folsomia candida.</title>
        <authorList>
            <person name="Faddeeva A."/>
            <person name="Derks M.F."/>
            <person name="Anvar Y."/>
            <person name="Smit S."/>
            <person name="Van Straalen N."/>
            <person name="Roelofs D."/>
        </authorList>
    </citation>
    <scope>NUCLEOTIDE SEQUENCE [LARGE SCALE GENOMIC DNA]</scope>
    <source>
        <strain evidence="12 13">VU population</strain>
        <tissue evidence="12">Whole body</tissue>
    </source>
</reference>
<dbReference type="Proteomes" id="UP000198287">
    <property type="component" value="Unassembled WGS sequence"/>
</dbReference>
<dbReference type="OMA" id="CECQAWS"/>
<dbReference type="Gene3D" id="2.20.100.10">
    <property type="entry name" value="Thrombospondin type-1 (TSP1) repeat"/>
    <property type="match status" value="2"/>
</dbReference>
<feature type="compositionally biased region" description="Polar residues" evidence="8">
    <location>
        <begin position="839"/>
        <end position="851"/>
    </location>
</feature>
<keyword evidence="7" id="KW-0393">Immunoglobulin domain</keyword>
<dbReference type="Pfam" id="PF00791">
    <property type="entry name" value="ZU5"/>
    <property type="match status" value="1"/>
</dbReference>
<dbReference type="PROSITE" id="PS50017">
    <property type="entry name" value="DEATH_DOMAIN"/>
    <property type="match status" value="1"/>
</dbReference>
<comment type="caution">
    <text evidence="12">The sequence shown here is derived from an EMBL/GenBank/DDBJ whole genome shotgun (WGS) entry which is preliminary data.</text>
</comment>
<dbReference type="Gene3D" id="2.60.40.10">
    <property type="entry name" value="Immunoglobulins"/>
    <property type="match status" value="1"/>
</dbReference>
<dbReference type="Pfam" id="PF07679">
    <property type="entry name" value="I-set"/>
    <property type="match status" value="1"/>
</dbReference>
<keyword evidence="13" id="KW-1185">Reference proteome</keyword>
<dbReference type="GO" id="GO:0005042">
    <property type="term" value="F:netrin receptor activity"/>
    <property type="evidence" value="ECO:0007669"/>
    <property type="project" value="UniProtKB-UniRule"/>
</dbReference>
<dbReference type="SMART" id="SM00218">
    <property type="entry name" value="ZU5"/>
    <property type="match status" value="1"/>
</dbReference>
<feature type="transmembrane region" description="Helical" evidence="7">
    <location>
        <begin position="260"/>
        <end position="284"/>
    </location>
</feature>
<dbReference type="InterPro" id="IPR000488">
    <property type="entry name" value="Death_dom"/>
</dbReference>
<feature type="domain" description="ZU5" evidence="11">
    <location>
        <begin position="518"/>
        <end position="666"/>
    </location>
</feature>
<evidence type="ECO:0000256" key="8">
    <source>
        <dbReference type="SAM" id="MobiDB-lite"/>
    </source>
</evidence>
<dbReference type="PANTHER" id="PTHR12582:SF47">
    <property type="entry name" value="NETRIN RECEPTOR UNC-5"/>
    <property type="match status" value="1"/>
</dbReference>
<keyword evidence="7 12" id="KW-0675">Receptor</keyword>
<dbReference type="Pfam" id="PF00531">
    <property type="entry name" value="Death"/>
    <property type="match status" value="1"/>
</dbReference>
<evidence type="ECO:0000313" key="13">
    <source>
        <dbReference type="Proteomes" id="UP000198287"/>
    </source>
</evidence>
<dbReference type="Gene3D" id="2.60.220.30">
    <property type="match status" value="1"/>
</dbReference>
<sequence length="972" mass="106588">MEHSTFVRHPPPLGVKLSSPTFYFEKQRDLGFDKDLKKYFEQGPYSKSVELGSQTEMRCIPPDGVPVTVISWIRDGQQIDPKRDPNYIITADGHLLIAQTRLNDMGNYSLNGAWGTWSAWSECSGPCGKGVQKRSRVCNNPAPLNGGRPCSSSAVQKQDCLLPCPPVDGRWSGWSTWSSCGPECKHHKRRTCTNPSPSNGGKFCVGKDTMTTNCTGGLCKGKPNFAVKNAIKDSGSEFISIETTHSNSDQAARAVAETDIALYIGLGVAIVVFGIVAVVVIRLMRRKGRDHVMYDMAPSDYPPGYFPDHSKKLGMQPDLTANTSNGSTNSGVGLLFPEYTYPAGSTSNSHKETLPLTPADHHHYDVPHLHLQPNIHTASLSLNHYHPKSPLLINGLNMNNNCNNGIAVTALTTPSEENTVRMHQQNVDKNTYSDKNGGVPRCVSSDSVSSSFSSSSGPSRPNSLFYDESPENMGRGAGVNGSISGGGGGGSSGGGGANLFRDSITSTSLLLETCDPDCISWAHANSSGCRVTVKDTLVNLTIPEGSLAKTEEVFCAILTDEKDRPHLADGQTLLSPVISCGPRNVQLKKPAILSFQHCAALKMSNQGWIISLYHYEHETLTSSSTSSSDNNYGNWKKLATVGEETMDTPVFLQMDSNQVYLVTDHLSKFALIGESTLGRKAVKTLRLVAFSQAQVNNPTTTNEYTIRVYVLDDTTAALERVMSREKGLGGKVLDKPRSLLFQDGGENLCISLEDIGTGWKCKGSYQELEFCRVWGNRQSDLHCSFTLEKTERRVNAICFRLVAYQHVHNYLRNGHVQKLTSQKITFRIRTELSGNKSRTNQFSGVATSSPEVTMAPRSSTVTSSGCSSMVTLEPNSPLSRLPQTLKKKLCHCLDQNHPNGKDWRLLAKKLGVDERYTKYLTMKTSSPTEHILDLWDVKNRKPEAITDLLNALRLMERHDAVGLLEKEMGPWI</sequence>
<dbReference type="SUPFAM" id="SSF47986">
    <property type="entry name" value="DEATH domain"/>
    <property type="match status" value="1"/>
</dbReference>
<gene>
    <name evidence="12" type="ORF">Fcan01_21903</name>
</gene>
<feature type="region of interest" description="Disordered" evidence="8">
    <location>
        <begin position="839"/>
        <end position="868"/>
    </location>
</feature>
<dbReference type="InterPro" id="IPR037936">
    <property type="entry name" value="UNC5A-D"/>
</dbReference>
<dbReference type="InterPro" id="IPR000884">
    <property type="entry name" value="TSP1_rpt"/>
</dbReference>
<feature type="compositionally biased region" description="Gly residues" evidence="8">
    <location>
        <begin position="475"/>
        <end position="494"/>
    </location>
</feature>
<evidence type="ECO:0000256" key="3">
    <source>
        <dbReference type="ARBA" id="ARBA00022692"/>
    </source>
</evidence>
<feature type="domain" description="Death" evidence="9">
    <location>
        <begin position="900"/>
        <end position="968"/>
    </location>
</feature>
<dbReference type="InterPro" id="IPR036383">
    <property type="entry name" value="TSP1_rpt_sf"/>
</dbReference>
<organism evidence="12 13">
    <name type="scientific">Folsomia candida</name>
    <name type="common">Springtail</name>
    <dbReference type="NCBI Taxonomy" id="158441"/>
    <lineage>
        <taxon>Eukaryota</taxon>
        <taxon>Metazoa</taxon>
        <taxon>Ecdysozoa</taxon>
        <taxon>Arthropoda</taxon>
        <taxon>Hexapoda</taxon>
        <taxon>Collembola</taxon>
        <taxon>Entomobryomorpha</taxon>
        <taxon>Isotomoidea</taxon>
        <taxon>Isotomidae</taxon>
        <taxon>Proisotominae</taxon>
        <taxon>Folsomia</taxon>
    </lineage>
</organism>